<dbReference type="Proteomes" id="UP000824120">
    <property type="component" value="Chromosome 4"/>
</dbReference>
<accession>A0A9J5ZDI0</accession>
<protein>
    <submittedName>
        <fullName evidence="1">Uncharacterized protein</fullName>
    </submittedName>
</protein>
<evidence type="ECO:0000313" key="2">
    <source>
        <dbReference type="Proteomes" id="UP000824120"/>
    </source>
</evidence>
<sequence length="68" mass="7758">MHLVRIADPLGDPPLVWFIVFLHWPSANSSFVTLGDIALHRRTVRQLADYSFVSPTRFSLSELGTLEY</sequence>
<comment type="caution">
    <text evidence="1">The sequence shown here is derived from an EMBL/GenBank/DDBJ whole genome shotgun (WGS) entry which is preliminary data.</text>
</comment>
<organism evidence="1 2">
    <name type="scientific">Solanum commersonii</name>
    <name type="common">Commerson's wild potato</name>
    <name type="synonym">Commerson's nightshade</name>
    <dbReference type="NCBI Taxonomy" id="4109"/>
    <lineage>
        <taxon>Eukaryota</taxon>
        <taxon>Viridiplantae</taxon>
        <taxon>Streptophyta</taxon>
        <taxon>Embryophyta</taxon>
        <taxon>Tracheophyta</taxon>
        <taxon>Spermatophyta</taxon>
        <taxon>Magnoliopsida</taxon>
        <taxon>eudicotyledons</taxon>
        <taxon>Gunneridae</taxon>
        <taxon>Pentapetalae</taxon>
        <taxon>asterids</taxon>
        <taxon>lamiids</taxon>
        <taxon>Solanales</taxon>
        <taxon>Solanaceae</taxon>
        <taxon>Solanoideae</taxon>
        <taxon>Solaneae</taxon>
        <taxon>Solanum</taxon>
    </lineage>
</organism>
<reference evidence="1 2" key="1">
    <citation type="submission" date="2020-09" db="EMBL/GenBank/DDBJ databases">
        <title>De no assembly of potato wild relative species, Solanum commersonii.</title>
        <authorList>
            <person name="Cho K."/>
        </authorList>
    </citation>
    <scope>NUCLEOTIDE SEQUENCE [LARGE SCALE GENOMIC DNA]</scope>
    <source>
        <strain evidence="1">LZ3.2</strain>
        <tissue evidence="1">Leaf</tissue>
    </source>
</reference>
<evidence type="ECO:0000313" key="1">
    <source>
        <dbReference type="EMBL" id="KAG5609580.1"/>
    </source>
</evidence>
<keyword evidence="2" id="KW-1185">Reference proteome</keyword>
<gene>
    <name evidence="1" type="ORF">H5410_020861</name>
</gene>
<dbReference type="EMBL" id="JACXVP010000004">
    <property type="protein sequence ID" value="KAG5609580.1"/>
    <property type="molecule type" value="Genomic_DNA"/>
</dbReference>
<name>A0A9J5ZDI0_SOLCO</name>
<proteinExistence type="predicted"/>
<dbReference type="AlphaFoldDB" id="A0A9J5ZDI0"/>